<dbReference type="InterPro" id="IPR043502">
    <property type="entry name" value="DNA/RNA_pol_sf"/>
</dbReference>
<comment type="caution">
    <text evidence="2">The sequence shown here is derived from an EMBL/GenBank/DDBJ whole genome shotgun (WGS) entry which is preliminary data.</text>
</comment>
<dbReference type="OrthoDB" id="5920525at2759"/>
<organism evidence="2 3">
    <name type="scientific">Meloidogyne enterolobii</name>
    <name type="common">Root-knot nematode worm</name>
    <name type="synonym">Meloidogyne mayaguensis</name>
    <dbReference type="NCBI Taxonomy" id="390850"/>
    <lineage>
        <taxon>Eukaryota</taxon>
        <taxon>Metazoa</taxon>
        <taxon>Ecdysozoa</taxon>
        <taxon>Nematoda</taxon>
        <taxon>Chromadorea</taxon>
        <taxon>Rhabditida</taxon>
        <taxon>Tylenchina</taxon>
        <taxon>Tylenchomorpha</taxon>
        <taxon>Tylenchoidea</taxon>
        <taxon>Meloidogynidae</taxon>
        <taxon>Meloidogyninae</taxon>
        <taxon>Meloidogyne</taxon>
    </lineage>
</organism>
<accession>A0A6V7WXJ5</accession>
<dbReference type="PANTHER" id="PTHR47331">
    <property type="entry name" value="PHD-TYPE DOMAIN-CONTAINING PROTEIN"/>
    <property type="match status" value="1"/>
</dbReference>
<sequence>MAYSRLQANIKRLSQSPELLAKCDKNLHDQEEKGIIEETGRDKEEFFMPHHAVINPKKLRIVLDASAHPNGAASLNQALYRGPVLLPTLVGMLIRWRACIIPILSDVQAAFHTIEILPEDRQFCKIRWLRDVNKPITTDNLVVKRYTKMIFGVISSPFVLAAVLLHHYAKFNNELSKEMAKNTYVDNILFQCSTEEEALDKITTAKEIFKKAAMNIQEFLSHRRTIMEQIPEEDRLDKAKAQVWASNGIPTTIQSPSNFLRKTSTSSTVEPYSVPCQHLRSIGTHQSMPASSQIVLPTTMGQ</sequence>
<dbReference type="Gene3D" id="3.30.70.270">
    <property type="match status" value="1"/>
</dbReference>
<dbReference type="SUPFAM" id="SSF56672">
    <property type="entry name" value="DNA/RNA polymerases"/>
    <property type="match status" value="1"/>
</dbReference>
<evidence type="ECO:0000256" key="1">
    <source>
        <dbReference type="SAM" id="Phobius"/>
    </source>
</evidence>
<evidence type="ECO:0000313" key="3">
    <source>
        <dbReference type="Proteomes" id="UP000580250"/>
    </source>
</evidence>
<keyword evidence="1" id="KW-0812">Transmembrane</keyword>
<feature type="transmembrane region" description="Helical" evidence="1">
    <location>
        <begin position="149"/>
        <end position="169"/>
    </location>
</feature>
<dbReference type="PANTHER" id="PTHR47331:SF1">
    <property type="entry name" value="GAG-LIKE PROTEIN"/>
    <property type="match status" value="1"/>
</dbReference>
<evidence type="ECO:0000313" key="2">
    <source>
        <dbReference type="EMBL" id="CAD2191722.1"/>
    </source>
</evidence>
<dbReference type="EMBL" id="CAJEWN010000896">
    <property type="protein sequence ID" value="CAD2191722.1"/>
    <property type="molecule type" value="Genomic_DNA"/>
</dbReference>
<dbReference type="InterPro" id="IPR043128">
    <property type="entry name" value="Rev_trsase/Diguanyl_cyclase"/>
</dbReference>
<keyword evidence="1" id="KW-0472">Membrane</keyword>
<keyword evidence="1" id="KW-1133">Transmembrane helix</keyword>
<dbReference type="Proteomes" id="UP000580250">
    <property type="component" value="Unassembled WGS sequence"/>
</dbReference>
<gene>
    <name evidence="2" type="ORF">MENT_LOCUS44567</name>
</gene>
<dbReference type="AlphaFoldDB" id="A0A6V7WXJ5"/>
<name>A0A6V7WXJ5_MELEN</name>
<protein>
    <submittedName>
        <fullName evidence="2">Uncharacterized protein</fullName>
    </submittedName>
</protein>
<proteinExistence type="predicted"/>
<reference evidence="2 3" key="1">
    <citation type="submission" date="2020-08" db="EMBL/GenBank/DDBJ databases">
        <authorList>
            <person name="Koutsovoulos G."/>
            <person name="Danchin GJ E."/>
        </authorList>
    </citation>
    <scope>NUCLEOTIDE SEQUENCE [LARGE SCALE GENOMIC DNA]</scope>
</reference>
<dbReference type="Gene3D" id="3.10.10.10">
    <property type="entry name" value="HIV Type 1 Reverse Transcriptase, subunit A, domain 1"/>
    <property type="match status" value="1"/>
</dbReference>